<dbReference type="EMBL" id="CALNXK010000126">
    <property type="protein sequence ID" value="CAH3163280.1"/>
    <property type="molecule type" value="Genomic_DNA"/>
</dbReference>
<reference evidence="1 2" key="1">
    <citation type="submission" date="2022-05" db="EMBL/GenBank/DDBJ databases">
        <authorList>
            <consortium name="Genoscope - CEA"/>
            <person name="William W."/>
        </authorList>
    </citation>
    <scope>NUCLEOTIDE SEQUENCE [LARGE SCALE GENOMIC DNA]</scope>
</reference>
<dbReference type="Proteomes" id="UP001159405">
    <property type="component" value="Unassembled WGS sequence"/>
</dbReference>
<sequence>MTGKKEFNEHFEEWSRSVQRYRKAQEILYHRFGQKHIIAHAHIMKIVEGPQIKNTDSTGLLDLSVEMQNCALTLIQMGYEADVNSSDNLVKVVKRLPVHL</sequence>
<gene>
    <name evidence="1" type="ORF">PLOB_00005958</name>
</gene>
<protein>
    <submittedName>
        <fullName evidence="1">Uncharacterized protein</fullName>
    </submittedName>
</protein>
<proteinExistence type="predicted"/>
<evidence type="ECO:0000313" key="2">
    <source>
        <dbReference type="Proteomes" id="UP001159405"/>
    </source>
</evidence>
<organism evidence="1 2">
    <name type="scientific">Porites lobata</name>
    <dbReference type="NCBI Taxonomy" id="104759"/>
    <lineage>
        <taxon>Eukaryota</taxon>
        <taxon>Metazoa</taxon>
        <taxon>Cnidaria</taxon>
        <taxon>Anthozoa</taxon>
        <taxon>Hexacorallia</taxon>
        <taxon>Scleractinia</taxon>
        <taxon>Fungiina</taxon>
        <taxon>Poritidae</taxon>
        <taxon>Porites</taxon>
    </lineage>
</organism>
<name>A0ABN8QEY5_9CNID</name>
<dbReference type="PANTHER" id="PTHR47331">
    <property type="entry name" value="PHD-TYPE DOMAIN-CONTAINING PROTEIN"/>
    <property type="match status" value="1"/>
</dbReference>
<comment type="caution">
    <text evidence="1">The sequence shown here is derived from an EMBL/GenBank/DDBJ whole genome shotgun (WGS) entry which is preliminary data.</text>
</comment>
<accession>A0ABN8QEY5</accession>
<keyword evidence="2" id="KW-1185">Reference proteome</keyword>
<evidence type="ECO:0000313" key="1">
    <source>
        <dbReference type="EMBL" id="CAH3163280.1"/>
    </source>
</evidence>